<organism evidence="2 3">
    <name type="scientific">Iodidimonas nitroreducens</name>
    <dbReference type="NCBI Taxonomy" id="1236968"/>
    <lineage>
        <taxon>Bacteria</taxon>
        <taxon>Pseudomonadati</taxon>
        <taxon>Pseudomonadota</taxon>
        <taxon>Alphaproteobacteria</taxon>
        <taxon>Iodidimonadales</taxon>
        <taxon>Iodidimonadaceae</taxon>
        <taxon>Iodidimonas</taxon>
    </lineage>
</organism>
<reference evidence="2 3" key="1">
    <citation type="submission" date="2019-09" db="EMBL/GenBank/DDBJ databases">
        <title>NBRP : Genome information of microbial organism related human and environment.</title>
        <authorList>
            <person name="Hattori M."/>
            <person name="Oshima K."/>
            <person name="Inaba H."/>
            <person name="Suda W."/>
            <person name="Sakamoto M."/>
            <person name="Iino T."/>
            <person name="Kitahara M."/>
            <person name="Oshida Y."/>
            <person name="Iida T."/>
            <person name="Kudo T."/>
            <person name="Itoh T."/>
            <person name="Ohkuma M."/>
        </authorList>
    </citation>
    <scope>NUCLEOTIDE SEQUENCE [LARGE SCALE GENOMIC DNA]</scope>
    <source>
        <strain evidence="2 3">Q-1</strain>
    </source>
</reference>
<gene>
    <name evidence="2" type="ORF">JCM17846_10670</name>
</gene>
<feature type="transmembrane region" description="Helical" evidence="1">
    <location>
        <begin position="321"/>
        <end position="340"/>
    </location>
</feature>
<dbReference type="Gene3D" id="3.40.710.10">
    <property type="entry name" value="DD-peptidase/beta-lactamase superfamily"/>
    <property type="match status" value="1"/>
</dbReference>
<feature type="transmembrane region" description="Helical" evidence="1">
    <location>
        <begin position="260"/>
        <end position="282"/>
    </location>
</feature>
<dbReference type="EMBL" id="BKCN01000003">
    <property type="protein sequence ID" value="GER03385.1"/>
    <property type="molecule type" value="Genomic_DNA"/>
</dbReference>
<proteinExistence type="predicted"/>
<dbReference type="InterPro" id="IPR012338">
    <property type="entry name" value="Beta-lactam/transpept-like"/>
</dbReference>
<feature type="transmembrane region" description="Helical" evidence="1">
    <location>
        <begin position="347"/>
        <end position="371"/>
    </location>
</feature>
<sequence>MSTAHALSSTATDLARLMGAFLADGQWRNGRILRPQTAQRMFDPQFQNAPFVVGMAHGLMEYNLPGGFRGLGHRSHLGQSDQSGQKGMVHANLVMVPELHLGIFIVATLPGGASLVETLPPLLVDHYFSATDDLKADSAAADTTDQRDLIGLYRPFSKPLRSVAGIVSPSDFYIEVRAPSDTERSKSNGLLIHQPDHDGGKAQLYHPIGPALYQAEGLEAPRAFKKISRKGISRSGQMILTDETGLDPARKIGWAATPAWFLWQSLIIAGLAVISLLIACRNSARLIKTPSHKALHIGMILSSVLWLFFLTILLIAAARPIFAPLILPVLGYGALLALFINLANLAMLIRLAILIRSGVISLSLVMGSFWLL</sequence>
<feature type="transmembrane region" description="Helical" evidence="1">
    <location>
        <begin position="294"/>
        <end position="315"/>
    </location>
</feature>
<evidence type="ECO:0000313" key="2">
    <source>
        <dbReference type="EMBL" id="GER03385.1"/>
    </source>
</evidence>
<dbReference type="Proteomes" id="UP000324996">
    <property type="component" value="Unassembled WGS sequence"/>
</dbReference>
<keyword evidence="1" id="KW-0812">Transmembrane</keyword>
<name>A0A5A7N6W1_9PROT</name>
<keyword evidence="3" id="KW-1185">Reference proteome</keyword>
<keyword evidence="1" id="KW-1133">Transmembrane helix</keyword>
<evidence type="ECO:0000256" key="1">
    <source>
        <dbReference type="SAM" id="Phobius"/>
    </source>
</evidence>
<dbReference type="SUPFAM" id="SSF56601">
    <property type="entry name" value="beta-lactamase/transpeptidase-like"/>
    <property type="match status" value="1"/>
</dbReference>
<comment type="caution">
    <text evidence="2">The sequence shown here is derived from an EMBL/GenBank/DDBJ whole genome shotgun (WGS) entry which is preliminary data.</text>
</comment>
<accession>A0A5A7N6W1</accession>
<keyword evidence="1" id="KW-0472">Membrane</keyword>
<evidence type="ECO:0000313" key="3">
    <source>
        <dbReference type="Proteomes" id="UP000324996"/>
    </source>
</evidence>
<dbReference type="AlphaFoldDB" id="A0A5A7N6W1"/>
<protein>
    <submittedName>
        <fullName evidence="2">Uncharacterized protein</fullName>
    </submittedName>
</protein>